<dbReference type="InterPro" id="IPR017926">
    <property type="entry name" value="GATASE"/>
</dbReference>
<dbReference type="SUPFAM" id="SSF52317">
    <property type="entry name" value="Class I glutamine amidotransferase-like"/>
    <property type="match status" value="1"/>
</dbReference>
<dbReference type="PANTHER" id="PTHR42695:SF5">
    <property type="entry name" value="GLUTAMINE AMIDOTRANSFERASE YLR126C-RELATED"/>
    <property type="match status" value="1"/>
</dbReference>
<dbReference type="Gene3D" id="3.40.50.880">
    <property type="match status" value="1"/>
</dbReference>
<proteinExistence type="predicted"/>
<feature type="domain" description="Glutamine amidotransferase" evidence="1">
    <location>
        <begin position="24"/>
        <end position="184"/>
    </location>
</feature>
<sequence length="236" mass="26164">MTQHICTVIQHVPFEGLGSFEPVLRERGWDIQYLQAATDDLTSGFNAKLCILLGGPIGVYEANLYPFLEQELELARYRTQKGLPTLGICLGAQIIAQAAGGKVYPGKNGKEIGWSELSYTPEAQTSPVKHLATHAPKVLHWHGDTFDLPPNAVLLGSSQAYPHQIFALGKTTLAFQCHPEARAKDLEVWYVGHTLEISQTPGLDVVQLRKDAYEYAKALETSAQQMLHQWLDEVNE</sequence>
<dbReference type="PANTHER" id="PTHR42695">
    <property type="entry name" value="GLUTAMINE AMIDOTRANSFERASE YLR126C-RELATED"/>
    <property type="match status" value="1"/>
</dbReference>
<evidence type="ECO:0000313" key="3">
    <source>
        <dbReference type="Proteomes" id="UP000319627"/>
    </source>
</evidence>
<dbReference type="InterPro" id="IPR044992">
    <property type="entry name" value="ChyE-like"/>
</dbReference>
<gene>
    <name evidence="2" type="ORF">LX59_01998</name>
</gene>
<dbReference type="PROSITE" id="PS51273">
    <property type="entry name" value="GATASE_TYPE_1"/>
    <property type="match status" value="1"/>
</dbReference>
<keyword evidence="3" id="KW-1185">Reference proteome</keyword>
<dbReference type="AlphaFoldDB" id="A0A562I2Y2"/>
<name>A0A562I2Y2_9GAMM</name>
<dbReference type="GO" id="GO:0005829">
    <property type="term" value="C:cytosol"/>
    <property type="evidence" value="ECO:0007669"/>
    <property type="project" value="TreeGrafter"/>
</dbReference>
<dbReference type="Pfam" id="PF00117">
    <property type="entry name" value="GATase"/>
    <property type="match status" value="1"/>
</dbReference>
<comment type="caution">
    <text evidence="2">The sequence shown here is derived from an EMBL/GenBank/DDBJ whole genome shotgun (WGS) entry which is preliminary data.</text>
</comment>
<dbReference type="NCBIfam" id="NF005458">
    <property type="entry name" value="PRK07053.1"/>
    <property type="match status" value="1"/>
</dbReference>
<dbReference type="CDD" id="cd01741">
    <property type="entry name" value="GATase1_1"/>
    <property type="match status" value="1"/>
</dbReference>
<evidence type="ECO:0000313" key="2">
    <source>
        <dbReference type="EMBL" id="TWH65054.1"/>
    </source>
</evidence>
<dbReference type="InterPro" id="IPR029062">
    <property type="entry name" value="Class_I_gatase-like"/>
</dbReference>
<reference evidence="2 3" key="1">
    <citation type="submission" date="2019-07" db="EMBL/GenBank/DDBJ databases">
        <title>Genomic Encyclopedia of Type Strains, Phase I: the one thousand microbial genomes (KMG-I) project.</title>
        <authorList>
            <person name="Kyrpides N."/>
        </authorList>
    </citation>
    <scope>NUCLEOTIDE SEQUENCE [LARGE SCALE GENOMIC DNA]</scope>
    <source>
        <strain evidence="2 3">DSM 375</strain>
    </source>
</reference>
<organism evidence="2 3">
    <name type="scientific">Azomonas agilis</name>
    <dbReference type="NCBI Taxonomy" id="116849"/>
    <lineage>
        <taxon>Bacteria</taxon>
        <taxon>Pseudomonadati</taxon>
        <taxon>Pseudomonadota</taxon>
        <taxon>Gammaproteobacteria</taxon>
        <taxon>Pseudomonadales</taxon>
        <taxon>Pseudomonadaceae</taxon>
        <taxon>Azomonas</taxon>
    </lineage>
</organism>
<evidence type="ECO:0000259" key="1">
    <source>
        <dbReference type="Pfam" id="PF00117"/>
    </source>
</evidence>
<dbReference type="OrthoDB" id="9813383at2"/>
<protein>
    <submittedName>
        <fullName evidence="2">GMP synthase (Glutamine-hydrolysing)</fullName>
    </submittedName>
</protein>
<accession>A0A562I2Y2</accession>
<dbReference type="EMBL" id="VLKG01000006">
    <property type="protein sequence ID" value="TWH65054.1"/>
    <property type="molecule type" value="Genomic_DNA"/>
</dbReference>
<dbReference type="Proteomes" id="UP000319627">
    <property type="component" value="Unassembled WGS sequence"/>
</dbReference>
<dbReference type="RefSeq" id="WP_144571694.1">
    <property type="nucleotide sequence ID" value="NZ_VLKG01000006.1"/>
</dbReference>